<dbReference type="CDD" id="cd04859">
    <property type="entry name" value="Prim_Pol"/>
    <property type="match status" value="1"/>
</dbReference>
<evidence type="ECO:0000313" key="3">
    <source>
        <dbReference type="Proteomes" id="UP000515971"/>
    </source>
</evidence>
<accession>A0A7G9SF14</accession>
<sequence>MISSENQLVARTYCASDVPVFPCKEAGEGSKSPYVANGFHEATARLDRLNDWAAKYPTAIYGLPCSANNVLVLDADRHGNGDGVANVMAIYAQHGFDWRSVPAVHTPRDGLHFFFQKPKTLGKTKGRLADAVDVRDNGYVIAPGNKLPDGRRYAILNGTLEQLVSAIANRALPIMPDWLVTAVLQPYRVPSRSSVPATPEIATNQLSGLIQAVVRAPTGSRNRLLFWAACRLGDFVDAGVVQRDVAFALLFEAGQQAGLSRREAQATSLSGLRRGELGRGC</sequence>
<dbReference type="KEGG" id="slut:H9L13_06795"/>
<evidence type="ECO:0000259" key="1">
    <source>
        <dbReference type="SMART" id="SM00943"/>
    </source>
</evidence>
<dbReference type="SMART" id="SM00943">
    <property type="entry name" value="Prim-Pol"/>
    <property type="match status" value="1"/>
</dbReference>
<name>A0A7G9SF14_9SPHN</name>
<proteinExistence type="predicted"/>
<organism evidence="2 3">
    <name type="scientific">Sphingomonas lutea</name>
    <dbReference type="NCBI Taxonomy" id="1045317"/>
    <lineage>
        <taxon>Bacteria</taxon>
        <taxon>Pseudomonadati</taxon>
        <taxon>Pseudomonadota</taxon>
        <taxon>Alphaproteobacteria</taxon>
        <taxon>Sphingomonadales</taxon>
        <taxon>Sphingomonadaceae</taxon>
        <taxon>Sphingomonas</taxon>
    </lineage>
</organism>
<gene>
    <name evidence="2" type="ORF">H9L13_06795</name>
</gene>
<dbReference type="InterPro" id="IPR015330">
    <property type="entry name" value="DNA_primase/pol_bifunc_N"/>
</dbReference>
<dbReference type="EMBL" id="CP060718">
    <property type="protein sequence ID" value="QNN66439.1"/>
    <property type="molecule type" value="Genomic_DNA"/>
</dbReference>
<evidence type="ECO:0000313" key="2">
    <source>
        <dbReference type="EMBL" id="QNN66439.1"/>
    </source>
</evidence>
<feature type="domain" description="DNA primase/polymerase bifunctional N-terminal" evidence="1">
    <location>
        <begin position="10"/>
        <end position="179"/>
    </location>
</feature>
<dbReference type="Proteomes" id="UP000515971">
    <property type="component" value="Chromosome"/>
</dbReference>
<dbReference type="SUPFAM" id="SSF56747">
    <property type="entry name" value="Prim-pol domain"/>
    <property type="match status" value="1"/>
</dbReference>
<dbReference type="RefSeq" id="WP_187537031.1">
    <property type="nucleotide sequence ID" value="NZ_BAABJT010000001.1"/>
</dbReference>
<reference evidence="2 3" key="1">
    <citation type="submission" date="2020-08" db="EMBL/GenBank/DDBJ databases">
        <title>Genome sequence of Sphingomonas lutea KCTC 23642T.</title>
        <authorList>
            <person name="Hyun D.-W."/>
            <person name="Bae J.-W."/>
        </authorList>
    </citation>
    <scope>NUCLEOTIDE SEQUENCE [LARGE SCALE GENOMIC DNA]</scope>
    <source>
        <strain evidence="2 3">KCTC 23642</strain>
    </source>
</reference>
<dbReference type="Pfam" id="PF09250">
    <property type="entry name" value="Prim-Pol"/>
    <property type="match status" value="1"/>
</dbReference>
<dbReference type="AlphaFoldDB" id="A0A7G9SF14"/>
<keyword evidence="3" id="KW-1185">Reference proteome</keyword>
<protein>
    <submittedName>
        <fullName evidence="2">Bifunctional DNA primase/polymerase</fullName>
    </submittedName>
</protein>